<evidence type="ECO:0000256" key="6">
    <source>
        <dbReference type="SAM" id="Coils"/>
    </source>
</evidence>
<dbReference type="InterPro" id="IPR051906">
    <property type="entry name" value="TolC-like"/>
</dbReference>
<feature type="coiled-coil region" evidence="6">
    <location>
        <begin position="204"/>
        <end position="238"/>
    </location>
</feature>
<reference evidence="7 8" key="1">
    <citation type="submission" date="2020-08" db="EMBL/GenBank/DDBJ databases">
        <title>Genomic Encyclopedia of Type Strains, Phase IV (KMG-IV): sequencing the most valuable type-strain genomes for metagenomic binning, comparative biology and taxonomic classification.</title>
        <authorList>
            <person name="Goeker M."/>
        </authorList>
    </citation>
    <scope>NUCLEOTIDE SEQUENCE [LARGE SCALE GENOMIC DNA]</scope>
    <source>
        <strain evidence="7 8">DSM 28760</strain>
    </source>
</reference>
<sequence length="511" mass="56920">MKPEPFSLEDNLERAAKDRAALEVHSPPPTKPITLEEAQARALVYNLDHRLRLFNATLQDRQLDLTRMDLLPSLTANAGYVSRDKDLVSSSASYQTGQVVQSNFETTSTDRQRTFGDLTLSWNVIDFGVSYLQAKQQADRVIIAEEQRRRVVNNIFQQVHGAYWGAVSAEKVVPRIKPVIAEARKALAQSRAAGDERLQNPAEALQYQRDLLELIQQLESVEDQLSVAKTELAQLMGLRPGTNYRLAPPPRETARRLKLSIDQMEQIALVNRPELREEAYNARIVLNEGRRAILQLVPGVTMLASINYDSNSYLLYNDWREAGLRLAANIVRLASMPSVIKLGKAQNEIAESRRLAMAMSVIAQVQIATRQYAIAYSTYERSRELEIINRKIAALKVSEQEADSASQFDLIREKANALFSELRSNRTLADLQRADANIRATLGVDPLAPNTNISSLQELSDVIASRHQAWRKGDVTVPTLPAVPAVPAETPQETADAVQAAVRSVVVGDAR</sequence>
<protein>
    <submittedName>
        <fullName evidence="7">Outer membrane protein TolC</fullName>
    </submittedName>
</protein>
<dbReference type="RefSeq" id="WP_183751313.1">
    <property type="nucleotide sequence ID" value="NZ_JACICC010000003.1"/>
</dbReference>
<dbReference type="GO" id="GO:1990281">
    <property type="term" value="C:efflux pump complex"/>
    <property type="evidence" value="ECO:0007669"/>
    <property type="project" value="TreeGrafter"/>
</dbReference>
<comment type="subcellular location">
    <subcellularLocation>
        <location evidence="1">Cell outer membrane</location>
    </subcellularLocation>
</comment>
<accession>A0A7W5Z343</accession>
<evidence type="ECO:0000256" key="1">
    <source>
        <dbReference type="ARBA" id="ARBA00004442"/>
    </source>
</evidence>
<proteinExistence type="predicted"/>
<dbReference type="GO" id="GO:0015288">
    <property type="term" value="F:porin activity"/>
    <property type="evidence" value="ECO:0007669"/>
    <property type="project" value="TreeGrafter"/>
</dbReference>
<dbReference type="Proteomes" id="UP000537592">
    <property type="component" value="Unassembled WGS sequence"/>
</dbReference>
<evidence type="ECO:0000313" key="7">
    <source>
        <dbReference type="EMBL" id="MBB3809261.1"/>
    </source>
</evidence>
<evidence type="ECO:0000256" key="3">
    <source>
        <dbReference type="ARBA" id="ARBA00022692"/>
    </source>
</evidence>
<keyword evidence="8" id="KW-1185">Reference proteome</keyword>
<dbReference type="EMBL" id="JACICC010000003">
    <property type="protein sequence ID" value="MBB3809261.1"/>
    <property type="molecule type" value="Genomic_DNA"/>
</dbReference>
<name>A0A7W5Z343_9HYPH</name>
<evidence type="ECO:0000256" key="2">
    <source>
        <dbReference type="ARBA" id="ARBA00022452"/>
    </source>
</evidence>
<dbReference type="SUPFAM" id="SSF56954">
    <property type="entry name" value="Outer membrane efflux proteins (OEP)"/>
    <property type="match status" value="1"/>
</dbReference>
<dbReference type="GO" id="GO:0015562">
    <property type="term" value="F:efflux transmembrane transporter activity"/>
    <property type="evidence" value="ECO:0007669"/>
    <property type="project" value="InterPro"/>
</dbReference>
<organism evidence="7 8">
    <name type="scientific">Pseudochelatococcus contaminans</name>
    <dbReference type="NCBI Taxonomy" id="1538103"/>
    <lineage>
        <taxon>Bacteria</taxon>
        <taxon>Pseudomonadati</taxon>
        <taxon>Pseudomonadota</taxon>
        <taxon>Alphaproteobacteria</taxon>
        <taxon>Hyphomicrobiales</taxon>
        <taxon>Chelatococcaceae</taxon>
        <taxon>Pseudochelatococcus</taxon>
    </lineage>
</organism>
<dbReference type="PANTHER" id="PTHR30026">
    <property type="entry name" value="OUTER MEMBRANE PROTEIN TOLC"/>
    <property type="match status" value="1"/>
</dbReference>
<keyword evidence="6" id="KW-0175">Coiled coil</keyword>
<keyword evidence="3" id="KW-0812">Transmembrane</keyword>
<keyword evidence="4" id="KW-0472">Membrane</keyword>
<dbReference type="PANTHER" id="PTHR30026:SF21">
    <property type="entry name" value="SLR1270 PROTEIN"/>
    <property type="match status" value="1"/>
</dbReference>
<evidence type="ECO:0000256" key="5">
    <source>
        <dbReference type="ARBA" id="ARBA00023237"/>
    </source>
</evidence>
<dbReference type="GO" id="GO:0009279">
    <property type="term" value="C:cell outer membrane"/>
    <property type="evidence" value="ECO:0007669"/>
    <property type="project" value="UniProtKB-SubCell"/>
</dbReference>
<evidence type="ECO:0000256" key="4">
    <source>
        <dbReference type="ARBA" id="ARBA00023136"/>
    </source>
</evidence>
<dbReference type="Gene3D" id="1.20.1600.10">
    <property type="entry name" value="Outer membrane efflux proteins (OEP)"/>
    <property type="match status" value="1"/>
</dbReference>
<keyword evidence="5" id="KW-0998">Cell outer membrane</keyword>
<comment type="caution">
    <text evidence="7">The sequence shown here is derived from an EMBL/GenBank/DDBJ whole genome shotgun (WGS) entry which is preliminary data.</text>
</comment>
<evidence type="ECO:0000313" key="8">
    <source>
        <dbReference type="Proteomes" id="UP000537592"/>
    </source>
</evidence>
<dbReference type="AlphaFoldDB" id="A0A7W5Z343"/>
<keyword evidence="2" id="KW-1134">Transmembrane beta strand</keyword>
<gene>
    <name evidence="7" type="ORF">FHS81_001343</name>
</gene>